<dbReference type="Proteomes" id="UP000541154">
    <property type="component" value="Unassembled WGS sequence"/>
</dbReference>
<name>A0A8H6E6L1_PETAA</name>
<comment type="caution">
    <text evidence="2">The sequence shown here is derived from an EMBL/GenBank/DDBJ whole genome shotgun (WGS) entry which is preliminary data.</text>
</comment>
<reference evidence="2 3" key="1">
    <citation type="submission" date="2019-04" db="EMBL/GenBank/DDBJ databases">
        <title>Aspergillus burnettii sp. nov., novel species from soil in southeast Queensland.</title>
        <authorList>
            <person name="Gilchrist C.L.M."/>
            <person name="Pitt J.I."/>
            <person name="Lange L."/>
            <person name="Lacey H.J."/>
            <person name="Vuong D."/>
            <person name="Midgley D.J."/>
            <person name="Greenfield P."/>
            <person name="Bradbury M."/>
            <person name="Lacey E."/>
            <person name="Busk P.K."/>
            <person name="Pilgaard B."/>
            <person name="Chooi Y.H."/>
            <person name="Piggott A.M."/>
        </authorList>
    </citation>
    <scope>NUCLEOTIDE SEQUENCE [LARGE SCALE GENOMIC DNA]</scope>
    <source>
        <strain evidence="2 3">FRR 5400</strain>
    </source>
</reference>
<protein>
    <submittedName>
        <fullName evidence="2">Uncharacterized protein</fullName>
    </submittedName>
</protein>
<evidence type="ECO:0000313" key="2">
    <source>
        <dbReference type="EMBL" id="KAF5861316.1"/>
    </source>
</evidence>
<gene>
    <name evidence="2" type="ORF">ETB97_000432</name>
</gene>
<evidence type="ECO:0000256" key="1">
    <source>
        <dbReference type="SAM" id="MobiDB-lite"/>
    </source>
</evidence>
<organism evidence="2 3">
    <name type="scientific">Petromyces alliaceus</name>
    <name type="common">Aspergillus alliaceus</name>
    <dbReference type="NCBI Taxonomy" id="209559"/>
    <lineage>
        <taxon>Eukaryota</taxon>
        <taxon>Fungi</taxon>
        <taxon>Dikarya</taxon>
        <taxon>Ascomycota</taxon>
        <taxon>Pezizomycotina</taxon>
        <taxon>Eurotiomycetes</taxon>
        <taxon>Eurotiomycetidae</taxon>
        <taxon>Eurotiales</taxon>
        <taxon>Aspergillaceae</taxon>
        <taxon>Aspergillus</taxon>
        <taxon>Aspergillus subgen. Circumdati</taxon>
    </lineage>
</organism>
<sequence>MKPSDEVIIPLSSGDHDLKCRCEDRRSDQRGKVTPWDHVTPAQHLHSKHRTHDEIAASLLTYPTGYRHLERPDFDFARVTVALLHEGRAMASDTDEAGLEAEILELQNTLRRVRARTAPLLKPRSEPAPEEQPLTEAQRHNGVDATLLSTFNRRSPLQSTAVNDLSFSEDREPD</sequence>
<accession>A0A8H6E6L1</accession>
<dbReference type="EMBL" id="SPNV01000103">
    <property type="protein sequence ID" value="KAF5861316.1"/>
    <property type="molecule type" value="Genomic_DNA"/>
</dbReference>
<dbReference type="AlphaFoldDB" id="A0A8H6E6L1"/>
<feature type="compositionally biased region" description="Polar residues" evidence="1">
    <location>
        <begin position="147"/>
        <end position="166"/>
    </location>
</feature>
<keyword evidence="3" id="KW-1185">Reference proteome</keyword>
<proteinExistence type="predicted"/>
<feature type="region of interest" description="Disordered" evidence="1">
    <location>
        <begin position="117"/>
        <end position="174"/>
    </location>
</feature>
<evidence type="ECO:0000313" key="3">
    <source>
        <dbReference type="Proteomes" id="UP000541154"/>
    </source>
</evidence>